<dbReference type="Gene3D" id="1.10.443.10">
    <property type="entry name" value="Intergrase catalytic core"/>
    <property type="match status" value="1"/>
</dbReference>
<dbReference type="PANTHER" id="PTHR30349">
    <property type="entry name" value="PHAGE INTEGRASE-RELATED"/>
    <property type="match status" value="1"/>
</dbReference>
<comment type="caution">
    <text evidence="5">The sequence shown here is derived from an EMBL/GenBank/DDBJ whole genome shotgun (WGS) entry which is preliminary data.</text>
</comment>
<protein>
    <submittedName>
        <fullName evidence="5">Tyrosine-type recombinase/integrase</fullName>
    </submittedName>
</protein>
<dbReference type="RefSeq" id="WP_260277646.1">
    <property type="nucleotide sequence ID" value="NZ_JANAVZ010000007.1"/>
</dbReference>
<accession>A0ABT2KB79</accession>
<organism evidence="5 6">
    <name type="scientific">Paracoccus maritimus</name>
    <dbReference type="NCBI Taxonomy" id="2933292"/>
    <lineage>
        <taxon>Bacteria</taxon>
        <taxon>Pseudomonadati</taxon>
        <taxon>Pseudomonadota</taxon>
        <taxon>Alphaproteobacteria</taxon>
        <taxon>Rhodobacterales</taxon>
        <taxon>Paracoccaceae</taxon>
        <taxon>Paracoccus</taxon>
    </lineage>
</organism>
<feature type="domain" description="Tyr recombinase" evidence="4">
    <location>
        <begin position="168"/>
        <end position="338"/>
    </location>
</feature>
<sequence>MTKRNAFPGATIVEDARGGKRIRLRKTIKGRKIDTYLPGPWGSQAMVEAYKAAITGQPDLPKATGPRGTFDYTITHYLSSRRFLDLAEQTRYAKRLRLDWIRQKIGAGRLVDLEPRHVEHLMDLKGGKEAANRLHKELGQLYGHAKRYLDFNATPPTERVERRKIRSNGFHTWSDQEVQKYREFHPSGTLPRLALELIIGTGAARQDACRMGRQNIKGTDIWYMRGKTGQDVTLPLSKLPELQTELRQVPTSQALFFTHSGGKPYTVESFGNWFADQAKEAGLPHCRAHGLRKFGATRLAERGATEFQIMAFLAHKDPREARRYVQAASRVKLASDALSHLENVQHPESLDKTNPQVVEMKGKK</sequence>
<dbReference type="EMBL" id="JANAVZ010000007">
    <property type="protein sequence ID" value="MCT4333774.1"/>
    <property type="molecule type" value="Genomic_DNA"/>
</dbReference>
<gene>
    <name evidence="5" type="ORF">MU516_12960</name>
</gene>
<evidence type="ECO:0000256" key="2">
    <source>
        <dbReference type="ARBA" id="ARBA00023172"/>
    </source>
</evidence>
<dbReference type="PANTHER" id="PTHR30349:SF64">
    <property type="entry name" value="PROPHAGE INTEGRASE INTD-RELATED"/>
    <property type="match status" value="1"/>
</dbReference>
<evidence type="ECO:0000313" key="5">
    <source>
        <dbReference type="EMBL" id="MCT4333774.1"/>
    </source>
</evidence>
<name>A0ABT2KB79_9RHOB</name>
<dbReference type="SUPFAM" id="SSF56349">
    <property type="entry name" value="DNA breaking-rejoining enzymes"/>
    <property type="match status" value="1"/>
</dbReference>
<dbReference type="InterPro" id="IPR011010">
    <property type="entry name" value="DNA_brk_join_enz"/>
</dbReference>
<keyword evidence="2" id="KW-0233">DNA recombination</keyword>
<dbReference type="InterPro" id="IPR013762">
    <property type="entry name" value="Integrase-like_cat_sf"/>
</dbReference>
<dbReference type="InterPro" id="IPR002104">
    <property type="entry name" value="Integrase_catalytic"/>
</dbReference>
<reference evidence="5 6" key="1">
    <citation type="submission" date="2022-04" db="EMBL/GenBank/DDBJ databases">
        <title>Paracoccus sp. YLB-12 draft genome sequence.</title>
        <authorList>
            <person name="Yu L."/>
        </authorList>
    </citation>
    <scope>NUCLEOTIDE SEQUENCE [LARGE SCALE GENOMIC DNA]</scope>
    <source>
        <strain evidence="5 6">YLB-12</strain>
    </source>
</reference>
<dbReference type="Proteomes" id="UP001320702">
    <property type="component" value="Unassembled WGS sequence"/>
</dbReference>
<proteinExistence type="predicted"/>
<evidence type="ECO:0000256" key="1">
    <source>
        <dbReference type="ARBA" id="ARBA00022908"/>
    </source>
</evidence>
<dbReference type="Pfam" id="PF00589">
    <property type="entry name" value="Phage_integrase"/>
    <property type="match status" value="1"/>
</dbReference>
<keyword evidence="1" id="KW-0229">DNA integration</keyword>
<dbReference type="PROSITE" id="PS51898">
    <property type="entry name" value="TYR_RECOMBINASE"/>
    <property type="match status" value="1"/>
</dbReference>
<dbReference type="InterPro" id="IPR050090">
    <property type="entry name" value="Tyrosine_recombinase_XerCD"/>
</dbReference>
<keyword evidence="6" id="KW-1185">Reference proteome</keyword>
<evidence type="ECO:0000259" key="4">
    <source>
        <dbReference type="PROSITE" id="PS51898"/>
    </source>
</evidence>
<feature type="region of interest" description="Disordered" evidence="3">
    <location>
        <begin position="345"/>
        <end position="364"/>
    </location>
</feature>
<evidence type="ECO:0000256" key="3">
    <source>
        <dbReference type="SAM" id="MobiDB-lite"/>
    </source>
</evidence>
<evidence type="ECO:0000313" key="6">
    <source>
        <dbReference type="Proteomes" id="UP001320702"/>
    </source>
</evidence>